<evidence type="ECO:0000313" key="4">
    <source>
        <dbReference type="EMBL" id="OEH84010.1"/>
    </source>
</evidence>
<sequence>MNIFLDRFAERKLSLIYILRSEDRLFSFGELAEKLQNSRNTIGKTLEALQTDLDRAFPGEHSMLEISIEGKEVQFVGSKNFSFQTLTTYYLKLNPFFLAMIDIFTMKFTSMRSFAEENYISVAYAYNRFAELNPIMEDFKLALDFTEEFKLVGKERQIRYFYVSFFWNAYFGTEWPFDFPKTELDYLIEIIEELQDRPLPISDREYYYVWLGTIVSRLQKGYTIDAVLLSKILKIKDRYIYDKIKQAFLKTKPLQSANLDEETLQKEIMFFCIVSFSFEYQFKYKERVNSHRIKIITSVPNNLVVTSVNYFLDCFSRHSSLELNESEYNSFYINIQNLHYKVFYFEGSASKLHRKKEWGKHYRLEEFILSYMDKLFEELNQSKEMRKIFNHKQELIVNYTAFLDNLLEFGQHIPVLDVALLSIYGDRFFEIYRRIIRRTWYENVNVTGQITDKTKLVIADRYYDEIENCQTRKLIWNDEPTPRDIERLEELFDEILVEKLTNLFY</sequence>
<protein>
    <recommendedName>
        <fullName evidence="3">Mga helix-turn-helix domain-containing protein</fullName>
    </recommendedName>
</protein>
<dbReference type="InterPro" id="IPR050661">
    <property type="entry name" value="BglG_antiterminators"/>
</dbReference>
<dbReference type="PANTHER" id="PTHR30185:SF18">
    <property type="entry name" value="TRANSCRIPTIONAL REGULATOR MTLR"/>
    <property type="match status" value="1"/>
</dbReference>
<keyword evidence="1" id="KW-0805">Transcription regulation</keyword>
<evidence type="ECO:0000256" key="2">
    <source>
        <dbReference type="ARBA" id="ARBA00023163"/>
    </source>
</evidence>
<name>A0A1E5L1J3_9ENTE</name>
<proteinExistence type="predicted"/>
<accession>A0A1E5L1J3</accession>
<dbReference type="PANTHER" id="PTHR30185">
    <property type="entry name" value="CRYPTIC BETA-GLUCOSIDE BGL OPERON ANTITERMINATOR"/>
    <property type="match status" value="1"/>
</dbReference>
<keyword evidence="5" id="KW-1185">Reference proteome</keyword>
<evidence type="ECO:0000259" key="3">
    <source>
        <dbReference type="Pfam" id="PF05043"/>
    </source>
</evidence>
<reference evidence="4 5" key="1">
    <citation type="submission" date="2016-09" db="EMBL/GenBank/DDBJ databases">
        <authorList>
            <person name="Capua I."/>
            <person name="De Benedictis P."/>
            <person name="Joannis T."/>
            <person name="Lombin L.H."/>
            <person name="Cattoli G."/>
        </authorList>
    </citation>
    <scope>NUCLEOTIDE SEQUENCE [LARGE SCALE GENOMIC DNA]</scope>
    <source>
        <strain evidence="4 5">LMG 25899</strain>
    </source>
</reference>
<dbReference type="STRING" id="762845.BCR26_00630"/>
<comment type="caution">
    <text evidence="4">The sequence shown here is derived from an EMBL/GenBank/DDBJ whole genome shotgun (WGS) entry which is preliminary data.</text>
</comment>
<dbReference type="AlphaFoldDB" id="A0A1E5L1J3"/>
<dbReference type="InterPro" id="IPR007737">
    <property type="entry name" value="Mga_HTH"/>
</dbReference>
<evidence type="ECO:0000256" key="1">
    <source>
        <dbReference type="ARBA" id="ARBA00023015"/>
    </source>
</evidence>
<evidence type="ECO:0000313" key="5">
    <source>
        <dbReference type="Proteomes" id="UP000095256"/>
    </source>
</evidence>
<feature type="domain" description="Mga helix-turn-helix" evidence="3">
    <location>
        <begin position="80"/>
        <end position="166"/>
    </location>
</feature>
<dbReference type="Pfam" id="PF05043">
    <property type="entry name" value="Mga"/>
    <property type="match status" value="1"/>
</dbReference>
<dbReference type="RefSeq" id="WP_069697021.1">
    <property type="nucleotide sequence ID" value="NZ_JAGGMA010000003.1"/>
</dbReference>
<keyword evidence="2" id="KW-0804">Transcription</keyword>
<gene>
    <name evidence="4" type="ORF">BCR26_00630</name>
</gene>
<dbReference type="EMBL" id="MIEK01000001">
    <property type="protein sequence ID" value="OEH84010.1"/>
    <property type="molecule type" value="Genomic_DNA"/>
</dbReference>
<dbReference type="Proteomes" id="UP000095256">
    <property type="component" value="Unassembled WGS sequence"/>
</dbReference>
<organism evidence="4 5">
    <name type="scientific">Enterococcus rivorum</name>
    <dbReference type="NCBI Taxonomy" id="762845"/>
    <lineage>
        <taxon>Bacteria</taxon>
        <taxon>Bacillati</taxon>
        <taxon>Bacillota</taxon>
        <taxon>Bacilli</taxon>
        <taxon>Lactobacillales</taxon>
        <taxon>Enterococcaceae</taxon>
        <taxon>Enterococcus</taxon>
    </lineage>
</organism>